<dbReference type="EMBL" id="CM042056">
    <property type="protein sequence ID" value="KAI3697764.1"/>
    <property type="molecule type" value="Genomic_DNA"/>
</dbReference>
<sequence>MEDDTFSDEEFPFFDASNSFGFDHFLPLSTSSSVSQLDDDTISKQPNQTPDSQSSSPSSAGLRRRRLFSRQTSKQLSSSTFKKSPHGLLDYDLHGSTISLVKNYKFLWNLKNNEKLNDKLNRSKVLLGSGSDETNGNSLSSSVITTATATDDEIAIQDSITVDSSNPGSNFLFILAGLVIKTIAFQSSLLVGFISYPLWLMYSSYMFLIDPFAIIRRGTSYIKKSISRFLRLCYGNLKWLLNLWIRRNRSTWKFCLQIGWGLLSSALVGIVLGCLLVMGFVISGALMKCILEEPIQKIEQLNFDYTRDTPTAFVPIMACPEPLCLDCDGKSAQRSRVIPLDHKLQATVSLTLPESDYNRNLGIFQVRVDFLSSNGKPLLSTIQPCMLPFKSKPIRLLLTVFKLAPLITGYSSESQTINIKFSGHTETEVPTSCLRVVMEPRAQFASHGGVPEIYTAYLKLESKLPLLKRILWSWKATIFIWTSMVMFTVGLLFILAIIVPWLWPRGVLFNGNASRNSSQG</sequence>
<evidence type="ECO:0000313" key="1">
    <source>
        <dbReference type="EMBL" id="KAI3697764.1"/>
    </source>
</evidence>
<name>A0ACB8ZKB7_ARCLA</name>
<keyword evidence="2" id="KW-1185">Reference proteome</keyword>
<gene>
    <name evidence="1" type="ORF">L6452_30861</name>
</gene>
<organism evidence="1 2">
    <name type="scientific">Arctium lappa</name>
    <name type="common">Greater burdock</name>
    <name type="synonym">Lappa major</name>
    <dbReference type="NCBI Taxonomy" id="4217"/>
    <lineage>
        <taxon>Eukaryota</taxon>
        <taxon>Viridiplantae</taxon>
        <taxon>Streptophyta</taxon>
        <taxon>Embryophyta</taxon>
        <taxon>Tracheophyta</taxon>
        <taxon>Spermatophyta</taxon>
        <taxon>Magnoliopsida</taxon>
        <taxon>eudicotyledons</taxon>
        <taxon>Gunneridae</taxon>
        <taxon>Pentapetalae</taxon>
        <taxon>asterids</taxon>
        <taxon>campanulids</taxon>
        <taxon>Asterales</taxon>
        <taxon>Asteraceae</taxon>
        <taxon>Carduoideae</taxon>
        <taxon>Cardueae</taxon>
        <taxon>Arctiinae</taxon>
        <taxon>Arctium</taxon>
    </lineage>
</organism>
<reference evidence="1 2" key="2">
    <citation type="journal article" date="2022" name="Mol. Ecol. Resour.">
        <title>The genomes of chicory, endive, great burdock and yacon provide insights into Asteraceae paleo-polyploidization history and plant inulin production.</title>
        <authorList>
            <person name="Fan W."/>
            <person name="Wang S."/>
            <person name="Wang H."/>
            <person name="Wang A."/>
            <person name="Jiang F."/>
            <person name="Liu H."/>
            <person name="Zhao H."/>
            <person name="Xu D."/>
            <person name="Zhang Y."/>
        </authorList>
    </citation>
    <scope>NUCLEOTIDE SEQUENCE [LARGE SCALE GENOMIC DNA]</scope>
    <source>
        <strain evidence="2">cv. Niubang</strain>
    </source>
</reference>
<evidence type="ECO:0000313" key="2">
    <source>
        <dbReference type="Proteomes" id="UP001055879"/>
    </source>
</evidence>
<comment type="caution">
    <text evidence="1">The sequence shown here is derived from an EMBL/GenBank/DDBJ whole genome shotgun (WGS) entry which is preliminary data.</text>
</comment>
<accession>A0ACB8ZKB7</accession>
<dbReference type="Proteomes" id="UP001055879">
    <property type="component" value="Linkage Group LG10"/>
</dbReference>
<reference evidence="2" key="1">
    <citation type="journal article" date="2022" name="Mol. Ecol. Resour.">
        <title>The genomes of chicory, endive, great burdock and yacon provide insights into Asteraceae palaeo-polyploidization history and plant inulin production.</title>
        <authorList>
            <person name="Fan W."/>
            <person name="Wang S."/>
            <person name="Wang H."/>
            <person name="Wang A."/>
            <person name="Jiang F."/>
            <person name="Liu H."/>
            <person name="Zhao H."/>
            <person name="Xu D."/>
            <person name="Zhang Y."/>
        </authorList>
    </citation>
    <scope>NUCLEOTIDE SEQUENCE [LARGE SCALE GENOMIC DNA]</scope>
    <source>
        <strain evidence="2">cv. Niubang</strain>
    </source>
</reference>
<proteinExistence type="predicted"/>
<protein>
    <submittedName>
        <fullName evidence="1">Uncharacterized protein</fullName>
    </submittedName>
</protein>